<dbReference type="Gene3D" id="1.10.260.40">
    <property type="entry name" value="lambda repressor-like DNA-binding domains"/>
    <property type="match status" value="1"/>
</dbReference>
<feature type="domain" description="HTH cro/C1-type" evidence="1">
    <location>
        <begin position="36"/>
        <end position="91"/>
    </location>
</feature>
<protein>
    <submittedName>
        <fullName evidence="2">Helix-turn-helix protein</fullName>
    </submittedName>
</protein>
<evidence type="ECO:0000313" key="3">
    <source>
        <dbReference type="Proteomes" id="UP000037939"/>
    </source>
</evidence>
<dbReference type="InterPro" id="IPR010982">
    <property type="entry name" value="Lambda_DNA-bd_dom_sf"/>
</dbReference>
<organism evidence="2 3">
    <name type="scientific">Amantichitinum ursilacus</name>
    <dbReference type="NCBI Taxonomy" id="857265"/>
    <lineage>
        <taxon>Bacteria</taxon>
        <taxon>Pseudomonadati</taxon>
        <taxon>Pseudomonadota</taxon>
        <taxon>Betaproteobacteria</taxon>
        <taxon>Neisseriales</taxon>
        <taxon>Chitinibacteraceae</taxon>
        <taxon>Amantichitinum</taxon>
    </lineage>
</organism>
<accession>A0A0N0XLA9</accession>
<dbReference type="AlphaFoldDB" id="A0A0N0XLA9"/>
<proteinExistence type="predicted"/>
<dbReference type="OrthoDB" id="129377at2"/>
<dbReference type="SUPFAM" id="SSF47413">
    <property type="entry name" value="lambda repressor-like DNA-binding domains"/>
    <property type="match status" value="1"/>
</dbReference>
<dbReference type="GO" id="GO:0003677">
    <property type="term" value="F:DNA binding"/>
    <property type="evidence" value="ECO:0007669"/>
    <property type="project" value="InterPro"/>
</dbReference>
<dbReference type="PROSITE" id="PS50943">
    <property type="entry name" value="HTH_CROC1"/>
    <property type="match status" value="1"/>
</dbReference>
<dbReference type="InterPro" id="IPR039554">
    <property type="entry name" value="HigA2-like_HTH"/>
</dbReference>
<comment type="caution">
    <text evidence="2">The sequence shown here is derived from an EMBL/GenBank/DDBJ whole genome shotgun (WGS) entry which is preliminary data.</text>
</comment>
<dbReference type="RefSeq" id="WP_053935782.1">
    <property type="nucleotide sequence ID" value="NZ_LAQT01000001.1"/>
</dbReference>
<gene>
    <name evidence="2" type="ORF">WG78_00270</name>
</gene>
<dbReference type="EMBL" id="LAQT01000001">
    <property type="protein sequence ID" value="KPC55047.1"/>
    <property type="molecule type" value="Genomic_DNA"/>
</dbReference>
<dbReference type="CDD" id="cd00093">
    <property type="entry name" value="HTH_XRE"/>
    <property type="match status" value="1"/>
</dbReference>
<dbReference type="InterPro" id="IPR001387">
    <property type="entry name" value="Cro/C1-type_HTH"/>
</dbReference>
<evidence type="ECO:0000313" key="2">
    <source>
        <dbReference type="EMBL" id="KPC55047.1"/>
    </source>
</evidence>
<evidence type="ECO:0000259" key="1">
    <source>
        <dbReference type="PROSITE" id="PS50943"/>
    </source>
</evidence>
<dbReference type="Pfam" id="PF13744">
    <property type="entry name" value="HTH_37"/>
    <property type="match status" value="1"/>
</dbReference>
<reference evidence="2 3" key="1">
    <citation type="submission" date="2015-07" db="EMBL/GenBank/DDBJ databases">
        <title>Draft genome sequence of the Amantichitinum ursilacus IGB-41, a new chitin-degrading bacterium.</title>
        <authorList>
            <person name="Kirstahler P."/>
            <person name="Guenther M."/>
            <person name="Grumaz C."/>
            <person name="Rupp S."/>
            <person name="Zibek S."/>
            <person name="Sohn K."/>
        </authorList>
    </citation>
    <scope>NUCLEOTIDE SEQUENCE [LARGE SCALE GENOMIC DNA]</scope>
    <source>
        <strain evidence="2 3">IGB-41</strain>
    </source>
</reference>
<dbReference type="SMART" id="SM00530">
    <property type="entry name" value="HTH_XRE"/>
    <property type="match status" value="1"/>
</dbReference>
<dbReference type="Proteomes" id="UP000037939">
    <property type="component" value="Unassembled WGS sequence"/>
</dbReference>
<keyword evidence="3" id="KW-1185">Reference proteome</keyword>
<name>A0A0N0XLA9_9NEIS</name>
<dbReference type="STRING" id="857265.WG78_00270"/>
<sequence>MALELTHASDNVFEDLGFDPEVAKVMAMRVDLMVAIERAIREKEWTQIEAAEVLGTRQSRVSDLVRGKADKFTLDTLIEMAARIGTTVRMTIEQTNAPHGKPV</sequence>